<dbReference type="EMBL" id="NBII01000002">
    <property type="protein sequence ID" value="PAV22364.1"/>
    <property type="molecule type" value="Genomic_DNA"/>
</dbReference>
<dbReference type="PANTHER" id="PTHR13466:SF0">
    <property type="entry name" value="SMP-LTD DOMAIN-CONTAINING PROTEIN"/>
    <property type="match status" value="1"/>
</dbReference>
<feature type="region of interest" description="Disordered" evidence="9">
    <location>
        <begin position="41"/>
        <end position="71"/>
    </location>
</feature>
<evidence type="ECO:0000256" key="1">
    <source>
        <dbReference type="ARBA" id="ARBA00004586"/>
    </source>
</evidence>
<keyword evidence="8 10" id="KW-0472">Membrane</keyword>
<keyword evidence="5 10" id="KW-1133">Transmembrane helix</keyword>
<dbReference type="GO" id="GO:0005789">
    <property type="term" value="C:endoplasmic reticulum membrane"/>
    <property type="evidence" value="ECO:0007669"/>
    <property type="project" value="UniProtKB-SubCell"/>
</dbReference>
<evidence type="ECO:0000256" key="10">
    <source>
        <dbReference type="SAM" id="Phobius"/>
    </source>
</evidence>
<dbReference type="InParanoid" id="A0A286US40"/>
<evidence type="ECO:0000313" key="13">
    <source>
        <dbReference type="Proteomes" id="UP000217199"/>
    </source>
</evidence>
<reference evidence="12 13" key="1">
    <citation type="journal article" date="2017" name="Mol. Ecol.">
        <title>Comparative and population genomic landscape of Phellinus noxius: A hypervariable fungus causing root rot in trees.</title>
        <authorList>
            <person name="Chung C.L."/>
            <person name="Lee T.J."/>
            <person name="Akiba M."/>
            <person name="Lee H.H."/>
            <person name="Kuo T.H."/>
            <person name="Liu D."/>
            <person name="Ke H.M."/>
            <person name="Yokoi T."/>
            <person name="Roa M.B."/>
            <person name="Lu M.J."/>
            <person name="Chang Y.Y."/>
            <person name="Ann P.J."/>
            <person name="Tsai J.N."/>
            <person name="Chen C.Y."/>
            <person name="Tzean S.S."/>
            <person name="Ota Y."/>
            <person name="Hattori T."/>
            <person name="Sahashi N."/>
            <person name="Liou R.F."/>
            <person name="Kikuchi T."/>
            <person name="Tsai I.J."/>
        </authorList>
    </citation>
    <scope>NUCLEOTIDE SEQUENCE [LARGE SCALE GENOMIC DNA]</scope>
    <source>
        <strain evidence="12 13">FFPRI411160</strain>
    </source>
</reference>
<keyword evidence="6" id="KW-0445">Lipid transport</keyword>
<organism evidence="12 13">
    <name type="scientific">Pyrrhoderma noxium</name>
    <dbReference type="NCBI Taxonomy" id="2282107"/>
    <lineage>
        <taxon>Eukaryota</taxon>
        <taxon>Fungi</taxon>
        <taxon>Dikarya</taxon>
        <taxon>Basidiomycota</taxon>
        <taxon>Agaricomycotina</taxon>
        <taxon>Agaricomycetes</taxon>
        <taxon>Hymenochaetales</taxon>
        <taxon>Hymenochaetaceae</taxon>
        <taxon>Pyrrhoderma</taxon>
    </lineage>
</organism>
<keyword evidence="4" id="KW-0256">Endoplasmic reticulum</keyword>
<evidence type="ECO:0000256" key="9">
    <source>
        <dbReference type="SAM" id="MobiDB-lite"/>
    </source>
</evidence>
<gene>
    <name evidence="12" type="ORF">PNOK_0232100</name>
</gene>
<evidence type="ECO:0000256" key="4">
    <source>
        <dbReference type="ARBA" id="ARBA00022824"/>
    </source>
</evidence>
<keyword evidence="7" id="KW-0446">Lipid-binding</keyword>
<dbReference type="GO" id="GO:0032865">
    <property type="term" value="C:ERMES complex"/>
    <property type="evidence" value="ECO:0007669"/>
    <property type="project" value="TreeGrafter"/>
</dbReference>
<evidence type="ECO:0000256" key="8">
    <source>
        <dbReference type="ARBA" id="ARBA00023136"/>
    </source>
</evidence>
<dbReference type="PANTHER" id="PTHR13466">
    <property type="entry name" value="TEX2 PROTEIN-RELATED"/>
    <property type="match status" value="1"/>
</dbReference>
<dbReference type="CDD" id="cd21671">
    <property type="entry name" value="SMP_Mmm1"/>
    <property type="match status" value="1"/>
</dbReference>
<dbReference type="GO" id="GO:0008289">
    <property type="term" value="F:lipid binding"/>
    <property type="evidence" value="ECO:0007669"/>
    <property type="project" value="UniProtKB-KW"/>
</dbReference>
<accession>A0A286US40</accession>
<feature type="transmembrane region" description="Helical" evidence="10">
    <location>
        <begin position="12"/>
        <end position="32"/>
    </location>
</feature>
<dbReference type="FunCoup" id="A0A286US40">
    <property type="interactions" value="75"/>
</dbReference>
<dbReference type="Proteomes" id="UP000217199">
    <property type="component" value="Unassembled WGS sequence"/>
</dbReference>
<evidence type="ECO:0000259" key="11">
    <source>
        <dbReference type="PROSITE" id="PS51847"/>
    </source>
</evidence>
<evidence type="ECO:0000256" key="3">
    <source>
        <dbReference type="ARBA" id="ARBA00022692"/>
    </source>
</evidence>
<dbReference type="OrthoDB" id="5599157at2759"/>
<keyword evidence="2" id="KW-0813">Transport</keyword>
<evidence type="ECO:0000313" key="12">
    <source>
        <dbReference type="EMBL" id="PAV22364.1"/>
    </source>
</evidence>
<protein>
    <submittedName>
        <fullName evidence="12">Maintenance of mitochondrial morphology 1</fullName>
    </submittedName>
</protein>
<proteinExistence type="predicted"/>
<dbReference type="PROSITE" id="PS51847">
    <property type="entry name" value="SMP"/>
    <property type="match status" value="1"/>
</dbReference>
<evidence type="ECO:0000256" key="7">
    <source>
        <dbReference type="ARBA" id="ARBA00023121"/>
    </source>
</evidence>
<dbReference type="AlphaFoldDB" id="A0A286US40"/>
<evidence type="ECO:0000256" key="5">
    <source>
        <dbReference type="ARBA" id="ARBA00022989"/>
    </source>
</evidence>
<keyword evidence="13" id="KW-1185">Reference proteome</keyword>
<dbReference type="Pfam" id="PF10296">
    <property type="entry name" value="MMM1"/>
    <property type="match status" value="2"/>
</dbReference>
<dbReference type="GO" id="GO:0015914">
    <property type="term" value="P:phospholipid transport"/>
    <property type="evidence" value="ECO:0007669"/>
    <property type="project" value="TreeGrafter"/>
</dbReference>
<dbReference type="InterPro" id="IPR019411">
    <property type="entry name" value="MMM1_dom"/>
</dbReference>
<dbReference type="GO" id="GO:1990456">
    <property type="term" value="P:mitochondrion-endoplasmic reticulum membrane tethering"/>
    <property type="evidence" value="ECO:0007669"/>
    <property type="project" value="TreeGrafter"/>
</dbReference>
<comment type="caution">
    <text evidence="12">The sequence shown here is derived from an EMBL/GenBank/DDBJ whole genome shotgun (WGS) entry which is preliminary data.</text>
</comment>
<dbReference type="STRING" id="2282107.A0A286US40"/>
<feature type="domain" description="SMP-LTD" evidence="11">
    <location>
        <begin position="74"/>
        <end position="284"/>
    </location>
</feature>
<sequence length="300" mass="33964">MGNNYIFSLTPTFTQGLVLGQLSILLLLYLILKYLFLDSSPSESQSPLSFTTASFDKERQPKQRPSYPNNDLELDDNLGSTAWFNLILRQVVETYRTKLRDDLPGPEGDEIARRRIERFANKIRPQNFVDPIRILSVDLGTSAPRISNTKIKSRNVKNQEPDQAVFDMTYMDTVSVSLSTSVLFHYPVPFFVRLPVTLNISLSVFSSSVTLIPPDPLSTNPTLTVSLQPNFTLELNTTSLMGSRAKLADVPKLHELIQAQVRRVLTERGTWKVVMPWLTTVKDVKEELEEKGELIDGNEF</sequence>
<keyword evidence="3 10" id="KW-0812">Transmembrane</keyword>
<comment type="subcellular location">
    <subcellularLocation>
        <location evidence="1">Endoplasmic reticulum membrane</location>
    </subcellularLocation>
</comment>
<dbReference type="InterPro" id="IPR031468">
    <property type="entry name" value="SMP_LBD"/>
</dbReference>
<name>A0A286US40_9AGAM</name>
<evidence type="ECO:0000256" key="6">
    <source>
        <dbReference type="ARBA" id="ARBA00023055"/>
    </source>
</evidence>
<evidence type="ECO:0000256" key="2">
    <source>
        <dbReference type="ARBA" id="ARBA00022448"/>
    </source>
</evidence>